<evidence type="ECO:0000256" key="5">
    <source>
        <dbReference type="ARBA" id="ARBA00022777"/>
    </source>
</evidence>
<dbReference type="InterPro" id="IPR011009">
    <property type="entry name" value="Kinase-like_dom_sf"/>
</dbReference>
<comment type="pathway">
    <text evidence="7">Amino-acid biosynthesis; L-methionine biosynthesis via salvage pathway; S-methyl-5-thio-alpha-D-ribose 1-phosphate from S-methyl-5'-thioadenosine (hydrolase route): step 2/2.</text>
</comment>
<keyword evidence="3 7" id="KW-0808">Transferase</keyword>
<evidence type="ECO:0000256" key="2">
    <source>
        <dbReference type="ARBA" id="ARBA00011738"/>
    </source>
</evidence>
<comment type="catalytic activity">
    <reaction evidence="7">
        <text>5-(methylsulfanyl)-D-ribose + ATP = 5-(methylsulfanyl)-alpha-D-ribose 1-phosphate + ADP + H(+)</text>
        <dbReference type="Rhea" id="RHEA:22312"/>
        <dbReference type="ChEBI" id="CHEBI:15378"/>
        <dbReference type="ChEBI" id="CHEBI:30616"/>
        <dbReference type="ChEBI" id="CHEBI:58533"/>
        <dbReference type="ChEBI" id="CHEBI:78440"/>
        <dbReference type="ChEBI" id="CHEBI:456216"/>
        <dbReference type="EC" id="2.7.1.100"/>
    </reaction>
</comment>
<keyword evidence="7" id="KW-0028">Amino-acid biosynthesis</keyword>
<dbReference type="Gene3D" id="3.90.1200.10">
    <property type="match status" value="1"/>
</dbReference>
<feature type="domain" description="Aminoglycoside phosphotransferase" evidence="8">
    <location>
        <begin position="50"/>
        <end position="284"/>
    </location>
</feature>
<comment type="function">
    <text evidence="7">Catalyzes the phosphorylation of methylthioribose into methylthioribose-1-phosphate.</text>
</comment>
<dbReference type="EMBL" id="CAKJTG010000011">
    <property type="protein sequence ID" value="CAG9608579.1"/>
    <property type="molecule type" value="Genomic_DNA"/>
</dbReference>
<keyword evidence="4 7" id="KW-0547">Nucleotide-binding</keyword>
<evidence type="ECO:0000256" key="3">
    <source>
        <dbReference type="ARBA" id="ARBA00022679"/>
    </source>
</evidence>
<dbReference type="GO" id="GO:0019509">
    <property type="term" value="P:L-methionine salvage from methylthioadenosine"/>
    <property type="evidence" value="ECO:0007669"/>
    <property type="project" value="UniProtKB-UniRule"/>
</dbReference>
<feature type="binding site" evidence="7">
    <location>
        <position position="248"/>
    </location>
    <ligand>
        <name>substrate</name>
    </ligand>
</feature>
<dbReference type="EC" id="2.7.1.100" evidence="7"/>
<feature type="binding site" evidence="7">
    <location>
        <position position="354"/>
    </location>
    <ligand>
        <name>substrate</name>
    </ligand>
</feature>
<comment type="similarity">
    <text evidence="1 7">Belongs to the methylthioribose kinase family.</text>
</comment>
<comment type="caution">
    <text evidence="7">Lacks conserved residue(s) required for the propagation of feature annotation.</text>
</comment>
<dbReference type="PANTHER" id="PTHR34273:SF2">
    <property type="entry name" value="METHYLTHIORIBOSE KINASE"/>
    <property type="match status" value="1"/>
</dbReference>
<evidence type="ECO:0000313" key="10">
    <source>
        <dbReference type="Proteomes" id="UP000789845"/>
    </source>
</evidence>
<sequence>MQILKASKPTGGMEKMTLFSSKEYQPLTESLAVTLAVKMRIFSENAVLSCSEIGDGNLNLVFRVTDTVTRQGIIIKQALPYAKVVGESWPLTLKRAKIEADALKIFGKIAPEYVPVVHFTDDVFAITVMDDLSHLSIARTGLIRGEKYPLLSKHLGEYLAKTLFFTSDFGVNQSEKKELQRQFINPELCKITEDLIFTDPFIDSPTNSFEPELRSAVESIWKDAELIFHVALLKKSFLTEGEALLHGDLHTGSVFANATETKVIDPEFAFYGPGGFDIGQVFANLLFQALANEEKIHEIQEHLETFWNVFVDQYSELWNTENQEPLSYAPGFFDAVIQKFFQDALGFAGCELIRRTIGLAHVADLDSIQDIDKRLLVKRKTIDLGKLLIKSKKEIHSIDDFIKVVVQTLV</sequence>
<evidence type="ECO:0000256" key="1">
    <source>
        <dbReference type="ARBA" id="ARBA00010165"/>
    </source>
</evidence>
<dbReference type="AlphaFoldDB" id="A0A9C7G9Y5"/>
<proteinExistence type="inferred from homology"/>
<dbReference type="HAMAP" id="MF_01683">
    <property type="entry name" value="Salvage_MtnK"/>
    <property type="match status" value="1"/>
</dbReference>
<dbReference type="PANTHER" id="PTHR34273">
    <property type="entry name" value="METHYLTHIORIBOSE KINASE"/>
    <property type="match status" value="1"/>
</dbReference>
<protein>
    <recommendedName>
        <fullName evidence="7">Methylthioribose kinase</fullName>
        <shortName evidence="7">MTR kinase</shortName>
        <ecNumber evidence="7">2.7.1.100</ecNumber>
    </recommendedName>
</protein>
<keyword evidence="10" id="KW-1185">Reference proteome</keyword>
<accession>A0A9C7G9Y5</accession>
<comment type="caution">
    <text evidence="9">The sequence shown here is derived from an EMBL/GenBank/DDBJ whole genome shotgun (WGS) entry which is preliminary data.</text>
</comment>
<gene>
    <name evidence="7 9" type="primary">mtnK</name>
    <name evidence="9" type="ORF">NEOCIP111885_02296</name>
</gene>
<dbReference type="Pfam" id="PF01636">
    <property type="entry name" value="APH"/>
    <property type="match status" value="1"/>
</dbReference>
<evidence type="ECO:0000259" key="8">
    <source>
        <dbReference type="Pfam" id="PF01636"/>
    </source>
</evidence>
<evidence type="ECO:0000256" key="7">
    <source>
        <dbReference type="HAMAP-Rule" id="MF_01683"/>
    </source>
</evidence>
<dbReference type="InterPro" id="IPR002575">
    <property type="entry name" value="Aminoglycoside_PTrfase"/>
</dbReference>
<dbReference type="PIRSF" id="PIRSF031134">
    <property type="entry name" value="MTRK"/>
    <property type="match status" value="1"/>
</dbReference>
<evidence type="ECO:0000256" key="6">
    <source>
        <dbReference type="ARBA" id="ARBA00022840"/>
    </source>
</evidence>
<keyword evidence="5 7" id="KW-0418">Kinase</keyword>
<dbReference type="Proteomes" id="UP000789845">
    <property type="component" value="Unassembled WGS sequence"/>
</dbReference>
<dbReference type="GO" id="GO:0005524">
    <property type="term" value="F:ATP binding"/>
    <property type="evidence" value="ECO:0007669"/>
    <property type="project" value="UniProtKB-UniRule"/>
</dbReference>
<feature type="binding site" evidence="7">
    <location>
        <position position="59"/>
    </location>
    <ligand>
        <name>ATP</name>
        <dbReference type="ChEBI" id="CHEBI:30616"/>
    </ligand>
</feature>
<name>A0A9C7G9Y5_9BACI</name>
<comment type="subunit">
    <text evidence="2 7">Homodimer.</text>
</comment>
<dbReference type="Gene3D" id="3.30.200.20">
    <property type="entry name" value="Phosphorylase Kinase, domain 1"/>
    <property type="match status" value="1"/>
</dbReference>
<dbReference type="InterPro" id="IPR009212">
    <property type="entry name" value="Methylthioribose_kinase"/>
</dbReference>
<reference evidence="9" key="1">
    <citation type="submission" date="2021-10" db="EMBL/GenBank/DDBJ databases">
        <authorList>
            <person name="Criscuolo A."/>
        </authorList>
    </citation>
    <scope>NUCLEOTIDE SEQUENCE</scope>
    <source>
        <strain evidence="9">CIP111885</strain>
    </source>
</reference>
<dbReference type="SUPFAM" id="SSF56112">
    <property type="entry name" value="Protein kinase-like (PK-like)"/>
    <property type="match status" value="1"/>
</dbReference>
<dbReference type="GO" id="GO:0046522">
    <property type="term" value="F:S-methyl-5-thioribose kinase activity"/>
    <property type="evidence" value="ECO:0007669"/>
    <property type="project" value="UniProtKB-UniRule"/>
</dbReference>
<feature type="binding site" evidence="7">
    <location>
        <begin position="265"/>
        <end position="267"/>
    </location>
    <ligand>
        <name>ATP</name>
        <dbReference type="ChEBI" id="CHEBI:30616"/>
    </ligand>
</feature>
<keyword evidence="6 7" id="KW-0067">ATP-binding</keyword>
<keyword evidence="7" id="KW-0486">Methionine biosynthesis</keyword>
<dbReference type="NCBIfam" id="TIGR01767">
    <property type="entry name" value="MTRK"/>
    <property type="match status" value="1"/>
</dbReference>
<evidence type="ECO:0000256" key="4">
    <source>
        <dbReference type="ARBA" id="ARBA00022741"/>
    </source>
</evidence>
<organism evidence="9 10">
    <name type="scientific">Pseudoneobacillus rhizosphaerae</name>
    <dbReference type="NCBI Taxonomy" id="2880968"/>
    <lineage>
        <taxon>Bacteria</taxon>
        <taxon>Bacillati</taxon>
        <taxon>Bacillota</taxon>
        <taxon>Bacilli</taxon>
        <taxon>Bacillales</taxon>
        <taxon>Bacillaceae</taxon>
        <taxon>Pseudoneobacillus</taxon>
    </lineage>
</organism>
<feature type="binding site" evidence="7">
    <location>
        <position position="76"/>
    </location>
    <ligand>
        <name>ATP</name>
        <dbReference type="ChEBI" id="CHEBI:30616"/>
    </ligand>
</feature>
<evidence type="ECO:0000313" key="9">
    <source>
        <dbReference type="EMBL" id="CAG9608579.1"/>
    </source>
</evidence>